<sequence>MARKARFHVQLFVGQHTWARNLLHGLRTGSFNSQKKEYAGNSYGVHWGSHYRFQNGQAMAAISRASKSLEEANERAAQRERLRQALPGTVDLLKQRHADLIDADDIEAYVALNWLEWHGGGLRLTITGRNVRAQLAPSSL</sequence>
<evidence type="ECO:0000313" key="2">
    <source>
        <dbReference type="Proteomes" id="UP001367030"/>
    </source>
</evidence>
<reference evidence="1 2" key="1">
    <citation type="submission" date="2024-03" db="EMBL/GenBank/DDBJ databases">
        <title>Novel species of the genus Variovorax.</title>
        <authorList>
            <person name="Liu Q."/>
            <person name="Xin Y.-H."/>
        </authorList>
    </citation>
    <scope>NUCLEOTIDE SEQUENCE [LARGE SCALE GENOMIC DNA]</scope>
    <source>
        <strain evidence="1 2">KACC 18901</strain>
    </source>
</reference>
<comment type="caution">
    <text evidence="1">The sequence shown here is derived from an EMBL/GenBank/DDBJ whole genome shotgun (WGS) entry which is preliminary data.</text>
</comment>
<name>A0ABU8XBE5_9BURK</name>
<dbReference type="RefSeq" id="WP_340337184.1">
    <property type="nucleotide sequence ID" value="NZ_JBBKZS010000009.1"/>
</dbReference>
<gene>
    <name evidence="1" type="ORF">WKW79_21225</name>
</gene>
<organism evidence="1 2">
    <name type="scientific">Variovorax robiniae</name>
    <dbReference type="NCBI Taxonomy" id="1836199"/>
    <lineage>
        <taxon>Bacteria</taxon>
        <taxon>Pseudomonadati</taxon>
        <taxon>Pseudomonadota</taxon>
        <taxon>Betaproteobacteria</taxon>
        <taxon>Burkholderiales</taxon>
        <taxon>Comamonadaceae</taxon>
        <taxon>Variovorax</taxon>
    </lineage>
</organism>
<dbReference type="EMBL" id="JBBKZS010000009">
    <property type="protein sequence ID" value="MEJ8857113.1"/>
    <property type="molecule type" value="Genomic_DNA"/>
</dbReference>
<protein>
    <submittedName>
        <fullName evidence="1">Uncharacterized protein</fullName>
    </submittedName>
</protein>
<evidence type="ECO:0000313" key="1">
    <source>
        <dbReference type="EMBL" id="MEJ8857113.1"/>
    </source>
</evidence>
<dbReference type="Proteomes" id="UP001367030">
    <property type="component" value="Unassembled WGS sequence"/>
</dbReference>
<accession>A0ABU8XBE5</accession>
<proteinExistence type="predicted"/>
<keyword evidence="2" id="KW-1185">Reference proteome</keyword>